<protein>
    <submittedName>
        <fullName evidence="3">Uncharacterized protein</fullName>
    </submittedName>
</protein>
<evidence type="ECO:0000256" key="1">
    <source>
        <dbReference type="SAM" id="MobiDB-lite"/>
    </source>
</evidence>
<keyword evidence="2" id="KW-0812">Transmembrane</keyword>
<feature type="transmembrane region" description="Helical" evidence="2">
    <location>
        <begin position="48"/>
        <end position="72"/>
    </location>
</feature>
<accession>A0A1M6W5N3</accession>
<keyword evidence="2" id="KW-1133">Transmembrane helix</keyword>
<name>A0A1M6W5N3_9GAMM</name>
<proteinExistence type="predicted"/>
<dbReference type="OrthoDB" id="6168300at2"/>
<evidence type="ECO:0000313" key="4">
    <source>
        <dbReference type="Proteomes" id="UP000184248"/>
    </source>
</evidence>
<keyword evidence="4" id="KW-1185">Reference proteome</keyword>
<keyword evidence="2" id="KW-0472">Membrane</keyword>
<dbReference type="RefSeq" id="WP_064699847.1">
    <property type="nucleotide sequence ID" value="NZ_BDEO01000008.1"/>
</dbReference>
<sequence>MRQFFFPRRPLPRRTLLFCHAIIQLGLLVAGGLWLAPRTPWLADTTWLAAWPPLALGAGMLLLAMIGVRLLAELWLLPYHLAGLRNGFAPGDVVTRSFDRRPAVHDAERAWTSSARPVSMDDEVIGSARVARPASTWRQGGDEPTLTPGDGEAEPASRHEPRL</sequence>
<dbReference type="AlphaFoldDB" id="A0A1M6W5N3"/>
<evidence type="ECO:0000256" key="2">
    <source>
        <dbReference type="SAM" id="Phobius"/>
    </source>
</evidence>
<evidence type="ECO:0000313" key="3">
    <source>
        <dbReference type="EMBL" id="SHK89064.1"/>
    </source>
</evidence>
<gene>
    <name evidence="3" type="ORF">SAMN05192556_10655</name>
</gene>
<feature type="region of interest" description="Disordered" evidence="1">
    <location>
        <begin position="129"/>
        <end position="163"/>
    </location>
</feature>
<organism evidence="3 4">
    <name type="scientific">Halomonas caseinilytica</name>
    <dbReference type="NCBI Taxonomy" id="438744"/>
    <lineage>
        <taxon>Bacteria</taxon>
        <taxon>Pseudomonadati</taxon>
        <taxon>Pseudomonadota</taxon>
        <taxon>Gammaproteobacteria</taxon>
        <taxon>Oceanospirillales</taxon>
        <taxon>Halomonadaceae</taxon>
        <taxon>Halomonas</taxon>
    </lineage>
</organism>
<dbReference type="Proteomes" id="UP000184248">
    <property type="component" value="Unassembled WGS sequence"/>
</dbReference>
<feature type="transmembrane region" description="Helical" evidence="2">
    <location>
        <begin position="16"/>
        <end position="36"/>
    </location>
</feature>
<reference evidence="4" key="1">
    <citation type="submission" date="2016-11" db="EMBL/GenBank/DDBJ databases">
        <authorList>
            <person name="Varghese N."/>
            <person name="Submissions S."/>
        </authorList>
    </citation>
    <scope>NUCLEOTIDE SEQUENCE [LARGE SCALE GENOMIC DNA]</scope>
    <source>
        <strain evidence="4">ALO Sharm</strain>
    </source>
</reference>
<dbReference type="EMBL" id="FRAL01000006">
    <property type="protein sequence ID" value="SHK89064.1"/>
    <property type="molecule type" value="Genomic_DNA"/>
</dbReference>